<gene>
    <name evidence="1" type="ORF">FRX31_027698</name>
</gene>
<name>A0A7J6VC81_THATH</name>
<protein>
    <submittedName>
        <fullName evidence="1">Uncharacterized protein</fullName>
    </submittedName>
</protein>
<evidence type="ECO:0000313" key="2">
    <source>
        <dbReference type="Proteomes" id="UP000554482"/>
    </source>
</evidence>
<organism evidence="1 2">
    <name type="scientific">Thalictrum thalictroides</name>
    <name type="common">Rue-anemone</name>
    <name type="synonym">Anemone thalictroides</name>
    <dbReference type="NCBI Taxonomy" id="46969"/>
    <lineage>
        <taxon>Eukaryota</taxon>
        <taxon>Viridiplantae</taxon>
        <taxon>Streptophyta</taxon>
        <taxon>Embryophyta</taxon>
        <taxon>Tracheophyta</taxon>
        <taxon>Spermatophyta</taxon>
        <taxon>Magnoliopsida</taxon>
        <taxon>Ranunculales</taxon>
        <taxon>Ranunculaceae</taxon>
        <taxon>Thalictroideae</taxon>
        <taxon>Thalictrum</taxon>
    </lineage>
</organism>
<keyword evidence="2" id="KW-1185">Reference proteome</keyword>
<comment type="caution">
    <text evidence="1">The sequence shown here is derived from an EMBL/GenBank/DDBJ whole genome shotgun (WGS) entry which is preliminary data.</text>
</comment>
<sequence>MVAGLLYLMPVERQYDSLMGGSLKILCWRMEMTSGYGSDGKSRREENLLPSVTFARSLFDSFNS</sequence>
<dbReference type="Proteomes" id="UP000554482">
    <property type="component" value="Unassembled WGS sequence"/>
</dbReference>
<dbReference type="AlphaFoldDB" id="A0A7J6VC81"/>
<dbReference type="EMBL" id="JABWDY010034367">
    <property type="protein sequence ID" value="KAF5182714.1"/>
    <property type="molecule type" value="Genomic_DNA"/>
</dbReference>
<proteinExistence type="predicted"/>
<reference evidence="1 2" key="1">
    <citation type="submission" date="2020-06" db="EMBL/GenBank/DDBJ databases">
        <title>Transcriptomic and genomic resources for Thalictrum thalictroides and T. hernandezii: Facilitating candidate gene discovery in an emerging model plant lineage.</title>
        <authorList>
            <person name="Arias T."/>
            <person name="Riano-Pachon D.M."/>
            <person name="Di Stilio V.S."/>
        </authorList>
    </citation>
    <scope>NUCLEOTIDE SEQUENCE [LARGE SCALE GENOMIC DNA]</scope>
    <source>
        <strain evidence="2">cv. WT478/WT964</strain>
        <tissue evidence="1">Leaves</tissue>
    </source>
</reference>
<evidence type="ECO:0000313" key="1">
    <source>
        <dbReference type="EMBL" id="KAF5182714.1"/>
    </source>
</evidence>
<accession>A0A7J6VC81</accession>